<gene>
    <name evidence="1" type="ORF">ACFQ4B_34050</name>
</gene>
<dbReference type="RefSeq" id="WP_345593229.1">
    <property type="nucleotide sequence ID" value="NZ_BAABJG010000044.1"/>
</dbReference>
<name>A0ABW3UXW3_9BACL</name>
<keyword evidence="2" id="KW-1185">Reference proteome</keyword>
<protein>
    <submittedName>
        <fullName evidence="1">Uncharacterized protein</fullName>
    </submittedName>
</protein>
<proteinExistence type="predicted"/>
<organism evidence="1 2">
    <name type="scientific">Paenibacillus vulneris</name>
    <dbReference type="NCBI Taxonomy" id="1133364"/>
    <lineage>
        <taxon>Bacteria</taxon>
        <taxon>Bacillati</taxon>
        <taxon>Bacillota</taxon>
        <taxon>Bacilli</taxon>
        <taxon>Bacillales</taxon>
        <taxon>Paenibacillaceae</taxon>
        <taxon>Paenibacillus</taxon>
    </lineage>
</organism>
<dbReference type="Proteomes" id="UP001597180">
    <property type="component" value="Unassembled WGS sequence"/>
</dbReference>
<accession>A0ABW3UXW3</accession>
<reference evidence="2" key="1">
    <citation type="journal article" date="2019" name="Int. J. Syst. Evol. Microbiol.">
        <title>The Global Catalogue of Microorganisms (GCM) 10K type strain sequencing project: providing services to taxonomists for standard genome sequencing and annotation.</title>
        <authorList>
            <consortium name="The Broad Institute Genomics Platform"/>
            <consortium name="The Broad Institute Genome Sequencing Center for Infectious Disease"/>
            <person name="Wu L."/>
            <person name="Ma J."/>
        </authorList>
    </citation>
    <scope>NUCLEOTIDE SEQUENCE [LARGE SCALE GENOMIC DNA]</scope>
    <source>
        <strain evidence="2">CCUG 53270</strain>
    </source>
</reference>
<evidence type="ECO:0000313" key="1">
    <source>
        <dbReference type="EMBL" id="MFD1225114.1"/>
    </source>
</evidence>
<evidence type="ECO:0000313" key="2">
    <source>
        <dbReference type="Proteomes" id="UP001597180"/>
    </source>
</evidence>
<dbReference type="EMBL" id="JBHTLU010000056">
    <property type="protein sequence ID" value="MFD1225114.1"/>
    <property type="molecule type" value="Genomic_DNA"/>
</dbReference>
<comment type="caution">
    <text evidence="1">The sequence shown here is derived from an EMBL/GenBank/DDBJ whole genome shotgun (WGS) entry which is preliminary data.</text>
</comment>
<sequence length="151" mass="18002">MARLEYRLYEEGGDFPLLYYYDHIERDETALRFACDYLVKEGTVYEKTSCAIEDLCYVIYVKPSEDEQVKSWAKPQSPAPGFSMELREFKELATDYRLVHTYYFEDSLDVMLYMTANYLYVDGQEWYRTSVEIDEDRSTFVYYAVKSDEEA</sequence>